<organism evidence="8 9">
    <name type="scientific">Pseudomonas putida</name>
    <name type="common">Arthrobacter siderocapsulatus</name>
    <dbReference type="NCBI Taxonomy" id="303"/>
    <lineage>
        <taxon>Bacteria</taxon>
        <taxon>Pseudomonadati</taxon>
        <taxon>Pseudomonadota</taxon>
        <taxon>Gammaproteobacteria</taxon>
        <taxon>Pseudomonadales</taxon>
        <taxon>Pseudomonadaceae</taxon>
        <taxon>Pseudomonas</taxon>
    </lineage>
</organism>
<comment type="caution">
    <text evidence="8">The sequence shown here is derived from an EMBL/GenBank/DDBJ whole genome shotgun (WGS) entry which is preliminary data.</text>
</comment>
<gene>
    <name evidence="8" type="ORF">JEU22_14040</name>
</gene>
<dbReference type="Pfam" id="PF08240">
    <property type="entry name" value="ADH_N"/>
    <property type="match status" value="1"/>
</dbReference>
<dbReference type="GO" id="GO:0005829">
    <property type="term" value="C:cytosol"/>
    <property type="evidence" value="ECO:0007669"/>
    <property type="project" value="TreeGrafter"/>
</dbReference>
<accession>A0A8I1EG58</accession>
<comment type="similarity">
    <text evidence="6">Belongs to the zinc-containing alcohol dehydrogenase family.</text>
</comment>
<dbReference type="Pfam" id="PF00107">
    <property type="entry name" value="ADH_zinc_N"/>
    <property type="match status" value="1"/>
</dbReference>
<dbReference type="EMBL" id="JAEHTE010000014">
    <property type="protein sequence ID" value="MBI6885031.1"/>
    <property type="molecule type" value="Genomic_DNA"/>
</dbReference>
<evidence type="ECO:0000256" key="6">
    <source>
        <dbReference type="RuleBase" id="RU361277"/>
    </source>
</evidence>
<dbReference type="SMART" id="SM00829">
    <property type="entry name" value="PKS_ER"/>
    <property type="match status" value="1"/>
</dbReference>
<keyword evidence="4" id="KW-0560">Oxidoreductase</keyword>
<dbReference type="InterPro" id="IPR036291">
    <property type="entry name" value="NAD(P)-bd_dom_sf"/>
</dbReference>
<evidence type="ECO:0000256" key="3">
    <source>
        <dbReference type="ARBA" id="ARBA00022833"/>
    </source>
</evidence>
<dbReference type="Gene3D" id="3.40.50.720">
    <property type="entry name" value="NAD(P)-binding Rossmann-like Domain"/>
    <property type="match status" value="1"/>
</dbReference>
<protein>
    <submittedName>
        <fullName evidence="8">Zinc-dependent alcohol dehydrogenase family protein</fullName>
    </submittedName>
</protein>
<dbReference type="GO" id="GO:0051903">
    <property type="term" value="F:S-(hydroxymethyl)glutathione dehydrogenase [NAD(P)+] activity"/>
    <property type="evidence" value="ECO:0007669"/>
    <property type="project" value="TreeGrafter"/>
</dbReference>
<dbReference type="SUPFAM" id="SSF51735">
    <property type="entry name" value="NAD(P)-binding Rossmann-fold domains"/>
    <property type="match status" value="1"/>
</dbReference>
<dbReference type="GO" id="GO:0046294">
    <property type="term" value="P:formaldehyde catabolic process"/>
    <property type="evidence" value="ECO:0007669"/>
    <property type="project" value="TreeGrafter"/>
</dbReference>
<dbReference type="AlphaFoldDB" id="A0A8I1EG58"/>
<dbReference type="InterPro" id="IPR011032">
    <property type="entry name" value="GroES-like_sf"/>
</dbReference>
<dbReference type="PANTHER" id="PTHR43880">
    <property type="entry name" value="ALCOHOL DEHYDROGENASE"/>
    <property type="match status" value="1"/>
</dbReference>
<dbReference type="InterPro" id="IPR013154">
    <property type="entry name" value="ADH-like_N"/>
</dbReference>
<keyword evidence="2 6" id="KW-0479">Metal-binding</keyword>
<comment type="cofactor">
    <cofactor evidence="1 6">
        <name>Zn(2+)</name>
        <dbReference type="ChEBI" id="CHEBI:29105"/>
    </cofactor>
</comment>
<evidence type="ECO:0000313" key="8">
    <source>
        <dbReference type="EMBL" id="MBI6885031.1"/>
    </source>
</evidence>
<proteinExistence type="inferred from homology"/>
<keyword evidence="3 6" id="KW-0862">Zinc</keyword>
<evidence type="ECO:0000259" key="7">
    <source>
        <dbReference type="SMART" id="SM00829"/>
    </source>
</evidence>
<dbReference type="Proteomes" id="UP000637061">
    <property type="component" value="Unassembled WGS sequence"/>
</dbReference>
<evidence type="ECO:0000256" key="5">
    <source>
        <dbReference type="ARBA" id="ARBA00023027"/>
    </source>
</evidence>
<dbReference type="InterPro" id="IPR002328">
    <property type="entry name" value="ADH_Zn_CS"/>
</dbReference>
<keyword evidence="5" id="KW-0520">NAD</keyword>
<evidence type="ECO:0000256" key="2">
    <source>
        <dbReference type="ARBA" id="ARBA00022723"/>
    </source>
</evidence>
<dbReference type="PANTHER" id="PTHR43880:SF12">
    <property type="entry name" value="ALCOHOL DEHYDROGENASE CLASS-3"/>
    <property type="match status" value="1"/>
</dbReference>
<dbReference type="PROSITE" id="PS00059">
    <property type="entry name" value="ADH_ZINC"/>
    <property type="match status" value="1"/>
</dbReference>
<name>A0A8I1EG58_PSEPU</name>
<evidence type="ECO:0000256" key="1">
    <source>
        <dbReference type="ARBA" id="ARBA00001947"/>
    </source>
</evidence>
<dbReference type="CDD" id="cd08281">
    <property type="entry name" value="liver_ADH_like1"/>
    <property type="match status" value="1"/>
</dbReference>
<sequence length="375" mass="38892">MKIKAAVLEQMGLEGPYAETKPLKIQEVELASPGPGEVMIKMAAAGICHSDLSIIEGVRPRPLPMVIGHEAAGVITAVGPYVDDFAVGDHVVTVFVAACGHCPECSGGRPALCGPGAVAGGQGTLLRGDRRLMRQQEYLNHHSGISAFAEYAVVSARSLVKVDKDIPLAHAALFGCAVLTGVGAATNTASISLGSTVAIVGMGGVGLAALLGALAAGASDVIAIDTNDQKLAFAKKLGARHVFNAADPHLVEAVRDLTNGGVDVALEFAGAAPALETAWKVGRRGGEVVTAGLARPEATFAVPMVGLVAEERTLKGSYMGSSVPSRDLPRYLELFRRGRLPIDKLVTHTLALEDINVGMDRLKNGEAVRQLVTFD</sequence>
<dbReference type="FunFam" id="3.40.50.720:FF:000003">
    <property type="entry name" value="S-(hydroxymethyl)glutathione dehydrogenase"/>
    <property type="match status" value="1"/>
</dbReference>
<dbReference type="GO" id="GO:0008270">
    <property type="term" value="F:zinc ion binding"/>
    <property type="evidence" value="ECO:0007669"/>
    <property type="project" value="InterPro"/>
</dbReference>
<dbReference type="SUPFAM" id="SSF50129">
    <property type="entry name" value="GroES-like"/>
    <property type="match status" value="2"/>
</dbReference>
<feature type="domain" description="Enoyl reductase (ER)" evidence="7">
    <location>
        <begin position="18"/>
        <end position="373"/>
    </location>
</feature>
<dbReference type="Gene3D" id="3.90.180.10">
    <property type="entry name" value="Medium-chain alcohol dehydrogenases, catalytic domain"/>
    <property type="match status" value="1"/>
</dbReference>
<dbReference type="InterPro" id="IPR020843">
    <property type="entry name" value="ER"/>
</dbReference>
<dbReference type="RefSeq" id="WP_198747428.1">
    <property type="nucleotide sequence ID" value="NZ_JAEHTE010000014.1"/>
</dbReference>
<dbReference type="InterPro" id="IPR013149">
    <property type="entry name" value="ADH-like_C"/>
</dbReference>
<evidence type="ECO:0000256" key="4">
    <source>
        <dbReference type="ARBA" id="ARBA00023002"/>
    </source>
</evidence>
<evidence type="ECO:0000313" key="9">
    <source>
        <dbReference type="Proteomes" id="UP000637061"/>
    </source>
</evidence>
<reference evidence="8" key="1">
    <citation type="submission" date="2020-12" db="EMBL/GenBank/DDBJ databases">
        <title>Enhanced detection system for hospital associated transmission using whole genome sequencing surveillance.</title>
        <authorList>
            <person name="Harrison L.H."/>
            <person name="Van Tyne D."/>
            <person name="Marsh J.W."/>
            <person name="Griffith M.P."/>
            <person name="Snyder D.J."/>
            <person name="Cooper V.S."/>
            <person name="Mustapha M."/>
        </authorList>
    </citation>
    <scope>NUCLEOTIDE SEQUENCE</scope>
    <source>
        <strain evidence="8">PSB00042</strain>
    </source>
</reference>